<reference evidence="2 3" key="1">
    <citation type="submission" date="2020-01" db="EMBL/GenBank/DDBJ databases">
        <title>Identification and distribution of gene clusters putatively required for synthesis of sphingolipid metabolism inhibitors in phylogenetically diverse species of the filamentous fungus Fusarium.</title>
        <authorList>
            <person name="Kim H.-S."/>
            <person name="Busman M."/>
            <person name="Brown D.W."/>
            <person name="Divon H."/>
            <person name="Uhlig S."/>
            <person name="Proctor R.H."/>
        </authorList>
    </citation>
    <scope>NUCLEOTIDE SEQUENCE [LARGE SCALE GENOMIC DNA]</scope>
    <source>
        <strain evidence="2 3">NRRL 20459</strain>
    </source>
</reference>
<evidence type="ECO:0000313" key="3">
    <source>
        <dbReference type="Proteomes" id="UP000554235"/>
    </source>
</evidence>
<feature type="compositionally biased region" description="Basic and acidic residues" evidence="1">
    <location>
        <begin position="103"/>
        <end position="114"/>
    </location>
</feature>
<protein>
    <submittedName>
        <fullName evidence="2">Uncharacterized protein</fullName>
    </submittedName>
</protein>
<feature type="compositionally biased region" description="Polar residues" evidence="1">
    <location>
        <begin position="162"/>
        <end position="201"/>
    </location>
</feature>
<keyword evidence="3" id="KW-1185">Reference proteome</keyword>
<dbReference type="EMBL" id="JAADYS010000180">
    <property type="protein sequence ID" value="KAF4471632.1"/>
    <property type="molecule type" value="Genomic_DNA"/>
</dbReference>
<feature type="region of interest" description="Disordered" evidence="1">
    <location>
        <begin position="1"/>
        <end position="260"/>
    </location>
</feature>
<comment type="caution">
    <text evidence="2">The sequence shown here is derived from an EMBL/GenBank/DDBJ whole genome shotgun (WGS) entry which is preliminary data.</text>
</comment>
<accession>A0A8H4PDK0</accession>
<dbReference type="AlphaFoldDB" id="A0A8H4PDK0"/>
<feature type="compositionally biased region" description="Polar residues" evidence="1">
    <location>
        <begin position="233"/>
        <end position="245"/>
    </location>
</feature>
<feature type="compositionally biased region" description="Basic and acidic residues" evidence="1">
    <location>
        <begin position="8"/>
        <end position="20"/>
    </location>
</feature>
<dbReference type="Proteomes" id="UP000554235">
    <property type="component" value="Unassembled WGS sequence"/>
</dbReference>
<organism evidence="2 3">
    <name type="scientific">Fusarium albosuccineum</name>
    <dbReference type="NCBI Taxonomy" id="1237068"/>
    <lineage>
        <taxon>Eukaryota</taxon>
        <taxon>Fungi</taxon>
        <taxon>Dikarya</taxon>
        <taxon>Ascomycota</taxon>
        <taxon>Pezizomycotina</taxon>
        <taxon>Sordariomycetes</taxon>
        <taxon>Hypocreomycetidae</taxon>
        <taxon>Hypocreales</taxon>
        <taxon>Nectriaceae</taxon>
        <taxon>Fusarium</taxon>
        <taxon>Fusarium decemcellulare species complex</taxon>
    </lineage>
</organism>
<sequence>MSSRQHNRYPDPQRGHRSRQDTQQYQPQQQTSMHPDYSRQQQYAPTQQYGAYYSDPAPAPAGGYSSQAADQTYGYPGYSPAAVDQDGRLYAPTSSTPWADQGSRADDQYEDDSRPPVVFPGHIDQQDDPRQRTADFVRTGRETRTGSRFPRRGRDARRTGRQNATHSISDFDRSFSSTQDNNVGAQDYQQAYPHAQQSDDPSYQVDPGYQYQGEVDPGYRYDHRYQVDPRYQANAQYQVNPQYQGDTRYPGHSGSHNYPN</sequence>
<name>A0A8H4PDK0_9HYPO</name>
<proteinExistence type="predicted"/>
<feature type="compositionally biased region" description="Basic and acidic residues" evidence="1">
    <location>
        <begin position="217"/>
        <end position="227"/>
    </location>
</feature>
<evidence type="ECO:0000256" key="1">
    <source>
        <dbReference type="SAM" id="MobiDB-lite"/>
    </source>
</evidence>
<evidence type="ECO:0000313" key="2">
    <source>
        <dbReference type="EMBL" id="KAF4471632.1"/>
    </source>
</evidence>
<feature type="compositionally biased region" description="Low complexity" evidence="1">
    <location>
        <begin position="21"/>
        <end position="30"/>
    </location>
</feature>
<feature type="compositionally biased region" description="Basic and acidic residues" evidence="1">
    <location>
        <begin position="124"/>
        <end position="145"/>
    </location>
</feature>
<gene>
    <name evidence="2" type="ORF">FALBO_1449</name>
</gene>
<feature type="compositionally biased region" description="Polar residues" evidence="1">
    <location>
        <begin position="38"/>
        <end position="49"/>
    </location>
</feature>